<keyword evidence="1" id="KW-0732">Signal</keyword>
<dbReference type="Proteomes" id="UP000059672">
    <property type="component" value="Chromosome"/>
</dbReference>
<name>A0A109RPL0_9FLAO</name>
<dbReference type="AlphaFoldDB" id="A0A109RPL0"/>
<dbReference type="RefSeq" id="WP_068207166.1">
    <property type="nucleotide sequence ID" value="NZ_CP013355.1"/>
</dbReference>
<dbReference type="STRING" id="1622118.Lupro_05720"/>
<dbReference type="SUPFAM" id="SSF52833">
    <property type="entry name" value="Thioredoxin-like"/>
    <property type="match status" value="1"/>
</dbReference>
<dbReference type="PANTHER" id="PTHR15337">
    <property type="entry name" value="ANTERIOR GRADIENT PROTEIN-RELATED"/>
    <property type="match status" value="1"/>
</dbReference>
<dbReference type="OrthoDB" id="9811036at2"/>
<organism evidence="3 4">
    <name type="scientific">Lutibacter profundi</name>
    <dbReference type="NCBI Taxonomy" id="1622118"/>
    <lineage>
        <taxon>Bacteria</taxon>
        <taxon>Pseudomonadati</taxon>
        <taxon>Bacteroidota</taxon>
        <taxon>Flavobacteriia</taxon>
        <taxon>Flavobacteriales</taxon>
        <taxon>Flavobacteriaceae</taxon>
        <taxon>Lutibacter</taxon>
    </lineage>
</organism>
<dbReference type="PANTHER" id="PTHR15337:SF11">
    <property type="entry name" value="THIOREDOXIN DOMAIN-CONTAINING PROTEIN"/>
    <property type="match status" value="1"/>
</dbReference>
<sequence length="187" mass="21563">MKKIYIVLTLALAIGVFYSFSAKKEEKAKINWMTLEEAVEAQKTVPKKIIMDAFTIWCGPCKMLDKNTFNNNDVANFINKNYYAVKFNAEGNEVIKFKGKTYTNPNFRSNTTGRNSSHQLSSYFGVRAYPTILFLDEEANPIAPITGYKTPRQLELFLKFFTSVDVKNITQEAWEDYKTNFVPKFKN</sequence>
<dbReference type="EMBL" id="CP013355">
    <property type="protein sequence ID" value="AMC10767.1"/>
    <property type="molecule type" value="Genomic_DNA"/>
</dbReference>
<evidence type="ECO:0000313" key="3">
    <source>
        <dbReference type="EMBL" id="AMC10767.1"/>
    </source>
</evidence>
<keyword evidence="4" id="KW-1185">Reference proteome</keyword>
<protein>
    <submittedName>
        <fullName evidence="3">Thioredoxin</fullName>
    </submittedName>
</protein>
<dbReference type="Pfam" id="PF13098">
    <property type="entry name" value="Thioredoxin_2"/>
    <property type="match status" value="1"/>
</dbReference>
<dbReference type="Gene3D" id="3.40.30.10">
    <property type="entry name" value="Glutaredoxin"/>
    <property type="match status" value="1"/>
</dbReference>
<reference evidence="4" key="1">
    <citation type="submission" date="2015-12" db="EMBL/GenBank/DDBJ databases">
        <title>Complete genome sequence of Lutibacter profundus strain LP1.</title>
        <authorList>
            <person name="Wissuwa J."/>
            <person name="Le Moine Bauer S."/>
            <person name="Stokke R."/>
            <person name="Dahle H."/>
            <person name="Steen I.H."/>
        </authorList>
    </citation>
    <scope>NUCLEOTIDE SEQUENCE [LARGE SCALE GENOMIC DNA]</scope>
    <source>
        <strain evidence="4">LP1</strain>
    </source>
</reference>
<evidence type="ECO:0000313" key="4">
    <source>
        <dbReference type="Proteomes" id="UP000059672"/>
    </source>
</evidence>
<dbReference type="InterPro" id="IPR051099">
    <property type="entry name" value="AGR/TXD"/>
</dbReference>
<gene>
    <name evidence="3" type="ORF">Lupro_05720</name>
</gene>
<dbReference type="InterPro" id="IPR012336">
    <property type="entry name" value="Thioredoxin-like_fold"/>
</dbReference>
<dbReference type="InterPro" id="IPR036249">
    <property type="entry name" value="Thioredoxin-like_sf"/>
</dbReference>
<feature type="domain" description="Thioredoxin-like fold" evidence="2">
    <location>
        <begin position="47"/>
        <end position="155"/>
    </location>
</feature>
<evidence type="ECO:0000256" key="1">
    <source>
        <dbReference type="ARBA" id="ARBA00022729"/>
    </source>
</evidence>
<dbReference type="KEGG" id="lut:Lupro_05720"/>
<reference evidence="3 4" key="2">
    <citation type="journal article" date="2016" name="Int. J. Syst. Evol. Microbiol.">
        <title>Lutibacter profundi sp. nov., isolated from a deep-sea hydrothermal system on the Arctic Mid-Ocean Ridge and emended description of the genus Lutibacter.</title>
        <authorList>
            <person name="Le Moine Bauer S."/>
            <person name="Roalkvam I."/>
            <person name="Steen I.H."/>
            <person name="Dahle H."/>
        </authorList>
    </citation>
    <scope>NUCLEOTIDE SEQUENCE [LARGE SCALE GENOMIC DNA]</scope>
    <source>
        <strain evidence="3 4">LP1</strain>
    </source>
</reference>
<accession>A0A109RPL0</accession>
<proteinExistence type="predicted"/>
<evidence type="ECO:0000259" key="2">
    <source>
        <dbReference type="Pfam" id="PF13098"/>
    </source>
</evidence>
<dbReference type="PATRIC" id="fig|1622118.3.peg.1189"/>